<evidence type="ECO:0000313" key="3">
    <source>
        <dbReference type="Proteomes" id="UP001597369"/>
    </source>
</evidence>
<dbReference type="SUPFAM" id="SSF101898">
    <property type="entry name" value="NHL repeat"/>
    <property type="match status" value="2"/>
</dbReference>
<dbReference type="InterPro" id="IPR052918">
    <property type="entry name" value="Motility_Chemotaxis_Reg"/>
</dbReference>
<reference evidence="3" key="1">
    <citation type="journal article" date="2019" name="Int. J. Syst. Evol. Microbiol.">
        <title>The Global Catalogue of Microorganisms (GCM) 10K type strain sequencing project: providing services to taxonomists for standard genome sequencing and annotation.</title>
        <authorList>
            <consortium name="The Broad Institute Genomics Platform"/>
            <consortium name="The Broad Institute Genome Sequencing Center for Infectious Disease"/>
            <person name="Wu L."/>
            <person name="Ma J."/>
        </authorList>
    </citation>
    <scope>NUCLEOTIDE SEQUENCE [LARGE SCALE GENOMIC DNA]</scope>
    <source>
        <strain evidence="3">JCM 16545</strain>
    </source>
</reference>
<dbReference type="PANTHER" id="PTHR35580">
    <property type="entry name" value="CELL SURFACE GLYCOPROTEIN (S-LAYER PROTEIN)-LIKE PROTEIN"/>
    <property type="match status" value="1"/>
</dbReference>
<dbReference type="InterPro" id="IPR010620">
    <property type="entry name" value="SBBP_repeat"/>
</dbReference>
<dbReference type="EMBL" id="JBHUHV010000017">
    <property type="protein sequence ID" value="MFD2066212.1"/>
    <property type="molecule type" value="Genomic_DNA"/>
</dbReference>
<dbReference type="InterPro" id="IPR011042">
    <property type="entry name" value="6-blade_b-propeller_TolB-like"/>
</dbReference>
<dbReference type="Pfam" id="PF18962">
    <property type="entry name" value="Por_Secre_tail"/>
    <property type="match status" value="1"/>
</dbReference>
<protein>
    <submittedName>
        <fullName evidence="2">SBBP repeat-containing protein</fullName>
    </submittedName>
</protein>
<keyword evidence="3" id="KW-1185">Reference proteome</keyword>
<gene>
    <name evidence="2" type="ORF">ACFSKU_04905</name>
</gene>
<dbReference type="Pfam" id="PF06739">
    <property type="entry name" value="SBBP"/>
    <property type="match status" value="3"/>
</dbReference>
<comment type="caution">
    <text evidence="2">The sequence shown here is derived from an EMBL/GenBank/DDBJ whole genome shotgun (WGS) entry which is preliminary data.</text>
</comment>
<evidence type="ECO:0000259" key="1">
    <source>
        <dbReference type="Pfam" id="PF18962"/>
    </source>
</evidence>
<dbReference type="SUPFAM" id="SSF63829">
    <property type="entry name" value="Calcium-dependent phosphotriesterase"/>
    <property type="match status" value="1"/>
</dbReference>
<evidence type="ECO:0000313" key="2">
    <source>
        <dbReference type="EMBL" id="MFD2066212.1"/>
    </source>
</evidence>
<dbReference type="Gene3D" id="2.120.10.30">
    <property type="entry name" value="TolB, C-terminal domain"/>
    <property type="match status" value="2"/>
</dbReference>
<dbReference type="InterPro" id="IPR026444">
    <property type="entry name" value="Secre_tail"/>
</dbReference>
<sequence length="1016" mass="107349">MSDYAADASSQSLGNAPNWAWARNAGEGAGLGVAVDNEGNSFMAGVFDGKTIAKYDASGLLLWGHTAGDIGRGVVVDEAGNSYLLGDFSGITTLGNYTLSGGGMFISKYNSAGEVIWAQRVSSGDGNSIAVDESGNIYIVGSVGAGTTIGDTYFPTKSDFIAKYNNSGQAVWARSLRLQSTFYGYNNLVVDDAGNSYLVGGFSKTLTFANSVLTSKGETDAFVAKYDTSGNPVWIRQIGSPDYDYAKGVAIHKNDNIYITGSLGASSVDNNLGSGNFVIKYDASGGLLMSVNGLSTGDGIGTDSTGNFYLAGNTSGSTYGDSSPLLIVKYDPTGTLVYIQEAEGESDKDVYAFTVDKAGNSYATGEFTGTFGAAGEIAFDNVVLSSAPAAADAFFAKLGGVVSSQPDSDKVPSPEWEWAHKLDDGLGTSIAVDNEGNSYLAGYLGQYTVVKYNASGQMIWGKDASIGRVTAIDVDEAGNSYMLTGAALSKFDPMGQRVWVKSINTGSNRLVVDNQGNSYVSSDANLNRITKYDASGQEVWTANITGSANSITFANYKDNVAVDEAGNVYIVGMFVDTATFGSTTLTSNGGYDAFIVKLNANGQVDWAQKIIGSARADYAYSVTVDSEGNSFVVGRAFASGTLGNTEIIPSNFIAKFNASGQVIWGREISHIGVGIGLDKDRNIYIGGPYIEEFLDYEVDDYRQLAISRYDAQGQLEYIQKAGGTSTVSPTAFAVDNAGSSYITGQIYSNSSSTEEGYITFGDTTLTTGPVWEGVVDGFFAKLGSSESQSKPDPLTVSAGLDQTVYHGYQPAACATLTASTASGGTPGYTYSWSTGETGVSIQVCPDITTVYTLTVTDSEGRTFTDEVEVSVVDVSCGSNKVLLCYNPSGKAGKEKALCVPANAVETHLSKGATLGSCASDGNAVPDEDPILFSIQVYPNPVIDYLNLESEYLKYFSDFEAQIIIYDKFGKELSKRMLTIKNGILTIDVRNICLTSGLYYLKINSHLGSYTFKFVKN</sequence>
<name>A0ABW4WTX3_9BACT</name>
<dbReference type="PANTHER" id="PTHR35580:SF1">
    <property type="entry name" value="PHYTASE-LIKE DOMAIN-CONTAINING PROTEIN"/>
    <property type="match status" value="1"/>
</dbReference>
<dbReference type="NCBIfam" id="TIGR04183">
    <property type="entry name" value="Por_Secre_tail"/>
    <property type="match status" value="1"/>
</dbReference>
<dbReference type="RefSeq" id="WP_229961473.1">
    <property type="nucleotide sequence ID" value="NZ_JAJJWI010000012.1"/>
</dbReference>
<proteinExistence type="predicted"/>
<feature type="domain" description="Secretion system C-terminal sorting" evidence="1">
    <location>
        <begin position="936"/>
        <end position="1013"/>
    </location>
</feature>
<dbReference type="Proteomes" id="UP001597369">
    <property type="component" value="Unassembled WGS sequence"/>
</dbReference>
<accession>A0ABW4WTX3</accession>
<organism evidence="2 3">
    <name type="scientific">Pontibacter silvestris</name>
    <dbReference type="NCBI Taxonomy" id="2305183"/>
    <lineage>
        <taxon>Bacteria</taxon>
        <taxon>Pseudomonadati</taxon>
        <taxon>Bacteroidota</taxon>
        <taxon>Cytophagia</taxon>
        <taxon>Cytophagales</taxon>
        <taxon>Hymenobacteraceae</taxon>
        <taxon>Pontibacter</taxon>
    </lineage>
</organism>